<name>A0A255ID83_9FIRM</name>
<dbReference type="AlphaFoldDB" id="A0A255ID83"/>
<reference evidence="2 3" key="1">
    <citation type="journal article" date="2017" name="Genome Announc.">
        <title>Draft Genome Sequence of Romboutsia maritimum sp. nov. Strain CCRI-22766(T), Isolated from Coastal Estuarine Mud.</title>
        <authorList>
            <person name="Maheux A.F."/>
            <person name="Boudreau D.K."/>
            <person name="Berube E."/>
            <person name="Boissinot M."/>
            <person name="Raymond F."/>
            <person name="Brodeur S."/>
            <person name="Corbeil J."/>
            <person name="Brightwell G."/>
            <person name="Broda D."/>
            <person name="Omar R.F."/>
            <person name="Bergeron M.G."/>
        </authorList>
    </citation>
    <scope>NUCLEOTIDE SEQUENCE [LARGE SCALE GENOMIC DNA]</scope>
    <source>
        <strain evidence="2 3">CCRI-22766</strain>
    </source>
</reference>
<dbReference type="Proteomes" id="UP000243494">
    <property type="component" value="Unassembled WGS sequence"/>
</dbReference>
<organism evidence="2 3">
    <name type="scientific">Romboutsia maritimum</name>
    <dbReference type="NCBI Taxonomy" id="2020948"/>
    <lineage>
        <taxon>Bacteria</taxon>
        <taxon>Bacillati</taxon>
        <taxon>Bacillota</taxon>
        <taxon>Clostridia</taxon>
        <taxon>Peptostreptococcales</taxon>
        <taxon>Peptostreptococcaceae</taxon>
        <taxon>Romboutsia</taxon>
    </lineage>
</organism>
<dbReference type="OrthoDB" id="57240at2"/>
<evidence type="ECO:0000313" key="2">
    <source>
        <dbReference type="EMBL" id="RDY22492.1"/>
    </source>
</evidence>
<feature type="domain" description="Transposase DDE" evidence="1">
    <location>
        <begin position="120"/>
        <end position="235"/>
    </location>
</feature>
<comment type="caution">
    <text evidence="2">The sequence shown here is derived from an EMBL/GenBank/DDBJ whole genome shotgun (WGS) entry which is preliminary data.</text>
</comment>
<protein>
    <submittedName>
        <fullName evidence="2">IS982 family transposase</fullName>
    </submittedName>
</protein>
<sequence length="236" mass="27487">MLELNNYYIQNNENLRDFFIIIYTILDDVYLKVTPKHIQNRRNVGESNLSDSEIITIATVGEAFGATSEKSWFNFIKREYKDLFPEIGDRTRFNRTKINLHDTILEIQKEMLYVMGYEKDNLRIIDSMPIPVCKFGRAHFSKSFKGIATYGYCASKKETFFGMKLHVICTQQGFISDFVLTAANVDDRDALWDLTARYINISIIGDKGYINKSLAPELKKEKLIDLIFMKRDNDKK</sequence>
<keyword evidence="3" id="KW-1185">Reference proteome</keyword>
<proteinExistence type="predicted"/>
<gene>
    <name evidence="2" type="ORF">CHF27_013130</name>
</gene>
<dbReference type="NCBIfam" id="NF033520">
    <property type="entry name" value="transpos_IS982"/>
    <property type="match status" value="1"/>
</dbReference>
<evidence type="ECO:0000259" key="1">
    <source>
        <dbReference type="Pfam" id="PF13612"/>
    </source>
</evidence>
<accession>A0A255ID83</accession>
<evidence type="ECO:0000313" key="3">
    <source>
        <dbReference type="Proteomes" id="UP000243494"/>
    </source>
</evidence>
<dbReference type="Pfam" id="PF13612">
    <property type="entry name" value="DDE_Tnp_1_3"/>
    <property type="match status" value="1"/>
</dbReference>
<dbReference type="EMBL" id="NOJZ02000047">
    <property type="protein sequence ID" value="RDY22492.1"/>
    <property type="molecule type" value="Genomic_DNA"/>
</dbReference>
<dbReference type="InterPro" id="IPR025668">
    <property type="entry name" value="Tnp_DDE_dom"/>
</dbReference>